<sequence>MPLNNVRRPDLVATYNHTPAPKGLYSSSSSSQGMLSQSMPMAAMFMKNKFLAWFAVLTTWHVFLTSQPDPSNPTDSPFMKIGMAVLAVGMNYLGLFFPGTQPPPLGVVPKATSDSSATTTA</sequence>
<dbReference type="GO" id="GO:0005789">
    <property type="term" value="C:endoplasmic reticulum membrane"/>
    <property type="evidence" value="ECO:0007669"/>
    <property type="project" value="InterPro"/>
</dbReference>
<dbReference type="STRING" id="284590.Q6CVY6"/>
<dbReference type="OMA" id="RNKFIGW"/>
<dbReference type="RefSeq" id="XP_451903.1">
    <property type="nucleotide sequence ID" value="XM_451903.1"/>
</dbReference>
<evidence type="ECO:0000256" key="3">
    <source>
        <dbReference type="ARBA" id="ARBA00022989"/>
    </source>
</evidence>
<dbReference type="GeneID" id="2897547"/>
<evidence type="ECO:0000256" key="4">
    <source>
        <dbReference type="ARBA" id="ARBA00023136"/>
    </source>
</evidence>
<gene>
    <name evidence="6" type="ORF">KLLA0_B08415g</name>
</gene>
<keyword evidence="4 5" id="KW-0472">Membrane</keyword>
<evidence type="ECO:0000313" key="7">
    <source>
        <dbReference type="Proteomes" id="UP000000598"/>
    </source>
</evidence>
<dbReference type="KEGG" id="kla:KLLA0_B08415g"/>
<name>Q6CVY6_KLULA</name>
<feature type="transmembrane region" description="Helical" evidence="5">
    <location>
        <begin position="78"/>
        <end position="97"/>
    </location>
</feature>
<keyword evidence="3 5" id="KW-1133">Transmembrane helix</keyword>
<dbReference type="GO" id="GO:0045048">
    <property type="term" value="P:protein insertion into ER membrane"/>
    <property type="evidence" value="ECO:0007669"/>
    <property type="project" value="InterPro"/>
</dbReference>
<dbReference type="PaxDb" id="284590-Q6CVY6"/>
<dbReference type="EMBL" id="CR382122">
    <property type="protein sequence ID" value="CAH02296.1"/>
    <property type="molecule type" value="Genomic_DNA"/>
</dbReference>
<dbReference type="InterPro" id="IPR005351">
    <property type="entry name" value="ASTER"/>
</dbReference>
<dbReference type="Proteomes" id="UP000000598">
    <property type="component" value="Chromosome B"/>
</dbReference>
<proteinExistence type="predicted"/>
<evidence type="ECO:0000256" key="1">
    <source>
        <dbReference type="ARBA" id="ARBA00004370"/>
    </source>
</evidence>
<dbReference type="HOGENOM" id="CLU_129456_1_0_1"/>
<accession>Q6CVY6</accession>
<organism evidence="6 7">
    <name type="scientific">Kluyveromyces lactis (strain ATCC 8585 / CBS 2359 / DSM 70799 / NBRC 1267 / NRRL Y-1140 / WM37)</name>
    <name type="common">Yeast</name>
    <name type="synonym">Candida sphaerica</name>
    <dbReference type="NCBI Taxonomy" id="284590"/>
    <lineage>
        <taxon>Eukaryota</taxon>
        <taxon>Fungi</taxon>
        <taxon>Dikarya</taxon>
        <taxon>Ascomycota</taxon>
        <taxon>Saccharomycotina</taxon>
        <taxon>Saccharomycetes</taxon>
        <taxon>Saccharomycetales</taxon>
        <taxon>Saccharomycetaceae</taxon>
        <taxon>Kluyveromyces</taxon>
    </lineage>
</organism>
<dbReference type="PANTHER" id="PTHR28038:SF1">
    <property type="entry name" value="ADL329WP"/>
    <property type="match status" value="1"/>
</dbReference>
<dbReference type="GO" id="GO:0044183">
    <property type="term" value="F:protein folding chaperone"/>
    <property type="evidence" value="ECO:0007669"/>
    <property type="project" value="InterPro"/>
</dbReference>
<dbReference type="PANTHER" id="PTHR28038">
    <property type="entry name" value="ADL329WP"/>
    <property type="match status" value="1"/>
</dbReference>
<keyword evidence="2 5" id="KW-0812">Transmembrane</keyword>
<keyword evidence="7" id="KW-1185">Reference proteome</keyword>
<feature type="transmembrane region" description="Helical" evidence="5">
    <location>
        <begin position="50"/>
        <end position="66"/>
    </location>
</feature>
<protein>
    <submittedName>
        <fullName evidence="6">KLLA0B08415p</fullName>
    </submittedName>
</protein>
<dbReference type="InParanoid" id="Q6CVY6"/>
<dbReference type="AlphaFoldDB" id="Q6CVY6"/>
<evidence type="ECO:0000313" key="6">
    <source>
        <dbReference type="EMBL" id="CAH02296.1"/>
    </source>
</evidence>
<dbReference type="FunCoup" id="Q6CVY6">
    <property type="interactions" value="33"/>
</dbReference>
<reference evidence="6 7" key="1">
    <citation type="journal article" date="2004" name="Nature">
        <title>Genome evolution in yeasts.</title>
        <authorList>
            <consortium name="Genolevures"/>
            <person name="Dujon B."/>
            <person name="Sherman D."/>
            <person name="Fischer G."/>
            <person name="Durrens P."/>
            <person name="Casaregola S."/>
            <person name="Lafontaine I."/>
            <person name="de Montigny J."/>
            <person name="Marck C."/>
            <person name="Neuveglise C."/>
            <person name="Talla E."/>
            <person name="Goffard N."/>
            <person name="Frangeul L."/>
            <person name="Aigle M."/>
            <person name="Anthouard V."/>
            <person name="Babour A."/>
            <person name="Barbe V."/>
            <person name="Barnay S."/>
            <person name="Blanchin S."/>
            <person name="Beckerich J.M."/>
            <person name="Beyne E."/>
            <person name="Bleykasten C."/>
            <person name="Boisrame A."/>
            <person name="Boyer J."/>
            <person name="Cattolico L."/>
            <person name="Confanioleri F."/>
            <person name="de Daruvar A."/>
            <person name="Despons L."/>
            <person name="Fabre E."/>
            <person name="Fairhead C."/>
            <person name="Ferry-Dumazet H."/>
            <person name="Groppi A."/>
            <person name="Hantraye F."/>
            <person name="Hennequin C."/>
            <person name="Jauniaux N."/>
            <person name="Joyet P."/>
            <person name="Kachouri R."/>
            <person name="Kerrest A."/>
            <person name="Koszul R."/>
            <person name="Lemaire M."/>
            <person name="Lesur I."/>
            <person name="Ma L."/>
            <person name="Muller H."/>
            <person name="Nicaud J.M."/>
            <person name="Nikolski M."/>
            <person name="Oztas S."/>
            <person name="Ozier-Kalogeropoulos O."/>
            <person name="Pellenz S."/>
            <person name="Potier S."/>
            <person name="Richard G.F."/>
            <person name="Straub M.L."/>
            <person name="Suleau A."/>
            <person name="Swennene D."/>
            <person name="Tekaia F."/>
            <person name="Wesolowski-Louvel M."/>
            <person name="Westhof E."/>
            <person name="Wirth B."/>
            <person name="Zeniou-Meyer M."/>
            <person name="Zivanovic I."/>
            <person name="Bolotin-Fukuhara M."/>
            <person name="Thierry A."/>
            <person name="Bouchier C."/>
            <person name="Caudron B."/>
            <person name="Scarpelli C."/>
            <person name="Gaillardin C."/>
            <person name="Weissenbach J."/>
            <person name="Wincker P."/>
            <person name="Souciet J.L."/>
        </authorList>
    </citation>
    <scope>NUCLEOTIDE SEQUENCE [LARGE SCALE GENOMIC DNA]</scope>
    <source>
        <strain evidence="7">ATCC 8585 / CBS 2359 / DSM 70799 / NBRC 1267 / NRRL Y-1140 / WM37</strain>
    </source>
</reference>
<evidence type="ECO:0000256" key="5">
    <source>
        <dbReference type="SAM" id="Phobius"/>
    </source>
</evidence>
<evidence type="ECO:0000256" key="2">
    <source>
        <dbReference type="ARBA" id="ARBA00022692"/>
    </source>
</evidence>
<dbReference type="eggNOG" id="ENOG502S6JB">
    <property type="taxonomic scope" value="Eukaryota"/>
</dbReference>
<comment type="subcellular location">
    <subcellularLocation>
        <location evidence="1">Membrane</location>
    </subcellularLocation>
</comment>
<dbReference type="Pfam" id="PF03669">
    <property type="entry name" value="ASTER"/>
    <property type="match status" value="1"/>
</dbReference>